<dbReference type="InterPro" id="IPR035909">
    <property type="entry name" value="CheB_C"/>
</dbReference>
<dbReference type="EC" id="3.1.1.61" evidence="2"/>
<sequence length="340" mass="35409">MNARDPSAAATRDVVVIGLSRGGLEVLRTVLRELPPDFPAAMLVVAHIGAHHSILPSILSQETSLPVAHAGHGEALRYGEIVVAPPDCHLLLTAAGTLLSHGAKENFARPAIDPLFRSAALSKGPAVVGILLSGDLDDGCVGLQAIKDCGGAVIVQDPATAESESMPRHALAAVQVDACVAPSGIAQALLTLMHQPSSEVSAADKRRHLIDIENRFLLGDPDVTALADIAKPTTFTCPECHGTLWEVEQGGPARFRCHTGHGYTAASLAHGQAVAAEEAVWAAVRALHEKEMLLRRMAQTAAASGRHVAASERLAEADAAAAHAATLRAMTTEAAPERPL</sequence>
<dbReference type="PROSITE" id="PS50122">
    <property type="entry name" value="CHEB"/>
    <property type="match status" value="1"/>
</dbReference>
<organism evidence="6 7">
    <name type="scientific">Pigmentiphaga litoralis</name>
    <dbReference type="NCBI Taxonomy" id="516702"/>
    <lineage>
        <taxon>Bacteria</taxon>
        <taxon>Pseudomonadati</taxon>
        <taxon>Pseudomonadota</taxon>
        <taxon>Betaproteobacteria</taxon>
        <taxon>Burkholderiales</taxon>
        <taxon>Alcaligenaceae</taxon>
        <taxon>Pigmentiphaga</taxon>
    </lineage>
</organism>
<evidence type="ECO:0000256" key="3">
    <source>
        <dbReference type="ARBA" id="ARBA00048267"/>
    </source>
</evidence>
<evidence type="ECO:0000256" key="2">
    <source>
        <dbReference type="ARBA" id="ARBA00039140"/>
    </source>
</evidence>
<keyword evidence="1 4" id="KW-0378">Hydrolase</keyword>
<reference evidence="6 7" key="1">
    <citation type="submission" date="2020-07" db="EMBL/GenBank/DDBJ databases">
        <title>Genomic Encyclopedia of Type Strains, Phase IV (KMG-V): Genome sequencing to study the core and pangenomes of soil and plant-associated prokaryotes.</title>
        <authorList>
            <person name="Whitman W."/>
        </authorList>
    </citation>
    <scope>NUCLEOTIDE SEQUENCE [LARGE SCALE GENOMIC DNA]</scope>
    <source>
        <strain evidence="6 7">SAS40</strain>
    </source>
</reference>
<dbReference type="GO" id="GO:0000156">
    <property type="term" value="F:phosphorelay response regulator activity"/>
    <property type="evidence" value="ECO:0007669"/>
    <property type="project" value="InterPro"/>
</dbReference>
<dbReference type="AlphaFoldDB" id="A0A7Y9LP48"/>
<dbReference type="InterPro" id="IPR011247">
    <property type="entry name" value="Chemotax_prot-Glu_Me-esterase"/>
</dbReference>
<evidence type="ECO:0000256" key="1">
    <source>
        <dbReference type="ARBA" id="ARBA00022801"/>
    </source>
</evidence>
<feature type="domain" description="CheB-type methylesterase" evidence="5">
    <location>
        <begin position="8"/>
        <end position="196"/>
    </location>
</feature>
<feature type="active site" evidence="4">
    <location>
        <position position="138"/>
    </location>
</feature>
<gene>
    <name evidence="6" type="ORF">FHW18_003286</name>
</gene>
<dbReference type="Pfam" id="PF01339">
    <property type="entry name" value="CheB_methylest"/>
    <property type="match status" value="1"/>
</dbReference>
<dbReference type="Proteomes" id="UP000542125">
    <property type="component" value="Unassembled WGS sequence"/>
</dbReference>
<keyword evidence="4" id="KW-0145">Chemotaxis</keyword>
<dbReference type="GO" id="GO:0008984">
    <property type="term" value="F:protein-glutamate methylesterase activity"/>
    <property type="evidence" value="ECO:0007669"/>
    <property type="project" value="UniProtKB-EC"/>
</dbReference>
<dbReference type="InterPro" id="IPR000673">
    <property type="entry name" value="Sig_transdc_resp-reg_Me-estase"/>
</dbReference>
<dbReference type="PANTHER" id="PTHR42872:SF6">
    <property type="entry name" value="PROTEIN-GLUTAMATE METHYLESTERASE_PROTEIN-GLUTAMINE GLUTAMINASE"/>
    <property type="match status" value="1"/>
</dbReference>
<dbReference type="RefSeq" id="WP_179587756.1">
    <property type="nucleotide sequence ID" value="NZ_JACBYR010000001.1"/>
</dbReference>
<evidence type="ECO:0000313" key="7">
    <source>
        <dbReference type="Proteomes" id="UP000542125"/>
    </source>
</evidence>
<dbReference type="Gene3D" id="3.40.50.180">
    <property type="entry name" value="Methylesterase CheB, C-terminal domain"/>
    <property type="match status" value="1"/>
</dbReference>
<evidence type="ECO:0000313" key="6">
    <source>
        <dbReference type="EMBL" id="NYE84015.1"/>
    </source>
</evidence>
<dbReference type="GO" id="GO:0005737">
    <property type="term" value="C:cytoplasm"/>
    <property type="evidence" value="ECO:0007669"/>
    <property type="project" value="InterPro"/>
</dbReference>
<evidence type="ECO:0000256" key="4">
    <source>
        <dbReference type="PROSITE-ProRule" id="PRU00050"/>
    </source>
</evidence>
<accession>A0A7Y9LP48</accession>
<protein>
    <recommendedName>
        <fullName evidence="2">protein-glutamate methylesterase</fullName>
        <ecNumber evidence="2">3.1.1.61</ecNumber>
    </recommendedName>
</protein>
<dbReference type="PIRSF" id="PIRSF036461">
    <property type="entry name" value="Chmtx_methlestr"/>
    <property type="match status" value="1"/>
</dbReference>
<dbReference type="CDD" id="cd16433">
    <property type="entry name" value="CheB"/>
    <property type="match status" value="1"/>
</dbReference>
<feature type="active site" evidence="4">
    <location>
        <position position="20"/>
    </location>
</feature>
<dbReference type="PANTHER" id="PTHR42872">
    <property type="entry name" value="PROTEIN-GLUTAMATE METHYLESTERASE/PROTEIN-GLUTAMINE GLUTAMINASE"/>
    <property type="match status" value="1"/>
</dbReference>
<evidence type="ECO:0000259" key="5">
    <source>
        <dbReference type="PROSITE" id="PS50122"/>
    </source>
</evidence>
<comment type="catalytic activity">
    <reaction evidence="3">
        <text>[protein]-L-glutamate 5-O-methyl ester + H2O = L-glutamyl-[protein] + methanol + H(+)</text>
        <dbReference type="Rhea" id="RHEA:23236"/>
        <dbReference type="Rhea" id="RHEA-COMP:10208"/>
        <dbReference type="Rhea" id="RHEA-COMP:10311"/>
        <dbReference type="ChEBI" id="CHEBI:15377"/>
        <dbReference type="ChEBI" id="CHEBI:15378"/>
        <dbReference type="ChEBI" id="CHEBI:17790"/>
        <dbReference type="ChEBI" id="CHEBI:29973"/>
        <dbReference type="ChEBI" id="CHEBI:82795"/>
        <dbReference type="EC" id="3.1.1.61"/>
    </reaction>
</comment>
<keyword evidence="7" id="KW-1185">Reference proteome</keyword>
<dbReference type="SUPFAM" id="SSF52738">
    <property type="entry name" value="Methylesterase CheB, C-terminal domain"/>
    <property type="match status" value="1"/>
</dbReference>
<dbReference type="EMBL" id="JACBYR010000001">
    <property type="protein sequence ID" value="NYE84015.1"/>
    <property type="molecule type" value="Genomic_DNA"/>
</dbReference>
<dbReference type="GO" id="GO:0006935">
    <property type="term" value="P:chemotaxis"/>
    <property type="evidence" value="ECO:0007669"/>
    <property type="project" value="UniProtKB-UniRule"/>
</dbReference>
<proteinExistence type="predicted"/>
<comment type="caution">
    <text evidence="6">The sequence shown here is derived from an EMBL/GenBank/DDBJ whole genome shotgun (WGS) entry which is preliminary data.</text>
</comment>
<name>A0A7Y9LP48_9BURK</name>
<feature type="active site" evidence="4">
    <location>
        <position position="47"/>
    </location>
</feature>